<evidence type="ECO:0000313" key="1">
    <source>
        <dbReference type="EMBL" id="GAL61609.1"/>
    </source>
</evidence>
<comment type="caution">
    <text evidence="1">The sequence shown here is derived from an EMBL/GenBank/DDBJ whole genome shotgun (WGS) entry which is preliminary data.</text>
</comment>
<dbReference type="EMBL" id="BBNQ01000003">
    <property type="protein sequence ID" value="GAL61609.1"/>
    <property type="molecule type" value="Genomic_DNA"/>
</dbReference>
<sequence length="153" mass="17783">MRKISTLVLLITFLSCSENNEESNEQSFDCAEIAFLESTIIEENDCLTFSDREGFKFTFLGFENYTKTHPNNVPHARISARLVEGNSTFEFYDGLVDEDYEIDGTSFSGRVHTGINNTDYTIFFDNIEFKETETEFIFHRATIRFGYYDSEFD</sequence>
<evidence type="ECO:0008006" key="5">
    <source>
        <dbReference type="Google" id="ProtNLM"/>
    </source>
</evidence>
<dbReference type="RefSeq" id="WP_042503493.1">
    <property type="nucleotide sequence ID" value="NZ_BBNQ01000003.1"/>
</dbReference>
<evidence type="ECO:0000313" key="4">
    <source>
        <dbReference type="Proteomes" id="UP000294824"/>
    </source>
</evidence>
<organism evidence="1 3">
    <name type="scientific">Algibacter lectus</name>
    <dbReference type="NCBI Taxonomy" id="221126"/>
    <lineage>
        <taxon>Bacteria</taxon>
        <taxon>Pseudomonadati</taxon>
        <taxon>Bacteroidota</taxon>
        <taxon>Flavobacteriia</taxon>
        <taxon>Flavobacteriales</taxon>
        <taxon>Flavobacteriaceae</taxon>
        <taxon>Algibacter</taxon>
    </lineage>
</organism>
<dbReference type="Proteomes" id="UP000029644">
    <property type="component" value="Unassembled WGS sequence"/>
</dbReference>
<name>A0A090VE05_9FLAO</name>
<proteinExistence type="predicted"/>
<dbReference type="Proteomes" id="UP000294824">
    <property type="component" value="Unassembled WGS sequence"/>
</dbReference>
<dbReference type="EMBL" id="SORL01000007">
    <property type="protein sequence ID" value="TDY63909.1"/>
    <property type="molecule type" value="Genomic_DNA"/>
</dbReference>
<evidence type="ECO:0000313" key="2">
    <source>
        <dbReference type="EMBL" id="TDY63909.1"/>
    </source>
</evidence>
<accession>A0A090VE05</accession>
<keyword evidence="4" id="KW-1185">Reference proteome</keyword>
<dbReference type="PROSITE" id="PS51257">
    <property type="entry name" value="PROKAR_LIPOPROTEIN"/>
    <property type="match status" value="1"/>
</dbReference>
<reference evidence="2 4" key="2">
    <citation type="submission" date="2019-03" db="EMBL/GenBank/DDBJ databases">
        <title>Genomic Encyclopedia of Type Strains, Phase III (KMG-III): the genomes of soil and plant-associated and newly described type strains.</title>
        <authorList>
            <person name="Whitman W."/>
        </authorList>
    </citation>
    <scope>NUCLEOTIDE SEQUENCE [LARGE SCALE GENOMIC DNA]</scope>
    <source>
        <strain evidence="2 4">CECT 8301</strain>
    </source>
</reference>
<protein>
    <recommendedName>
        <fullName evidence="5">Lipoprotein</fullName>
    </recommendedName>
</protein>
<evidence type="ECO:0000313" key="3">
    <source>
        <dbReference type="Proteomes" id="UP000029644"/>
    </source>
</evidence>
<reference evidence="1 3" key="1">
    <citation type="journal article" date="2014" name="Genome Announc.">
        <title>Draft Genome Sequences of Marine Flavobacterium Algibacter lectus Strains SS8 and NR4.</title>
        <authorList>
            <person name="Takatani N."/>
            <person name="Nakanishi M."/>
            <person name="Meirelles P."/>
            <person name="Mino S."/>
            <person name="Suda W."/>
            <person name="Oshima K."/>
            <person name="Hattori M."/>
            <person name="Ohkuma M."/>
            <person name="Hosokawa M."/>
            <person name="Miyashita K."/>
            <person name="Thompson F.L."/>
            <person name="Niwa A."/>
            <person name="Sawabe T."/>
            <person name="Sawabe T."/>
        </authorList>
    </citation>
    <scope>NUCLEOTIDE SEQUENCE [LARGE SCALE GENOMIC DNA]</scope>
    <source>
        <strain evidence="1 3">JCM 19300</strain>
    </source>
</reference>
<gene>
    <name evidence="2" type="ORF">DFQ06_0805</name>
    <name evidence="1" type="ORF">JCM19300_1432</name>
</gene>
<dbReference type="OrthoDB" id="1446822at2"/>
<accession>A0A4R8MDL7</accession>
<dbReference type="AlphaFoldDB" id="A0A090VE05"/>